<name>A0A4R6DR20_SCAGO</name>
<gene>
    <name evidence="1" type="ORF">EC847_13214</name>
</gene>
<keyword evidence="2" id="KW-1185">Reference proteome</keyword>
<organism evidence="1 2">
    <name type="scientific">Scandinavium goeteborgense</name>
    <dbReference type="NCBI Taxonomy" id="1851514"/>
    <lineage>
        <taxon>Bacteria</taxon>
        <taxon>Pseudomonadati</taxon>
        <taxon>Pseudomonadota</taxon>
        <taxon>Gammaproteobacteria</taxon>
        <taxon>Enterobacterales</taxon>
        <taxon>Enterobacteriaceae</taxon>
        <taxon>Scandinavium</taxon>
    </lineage>
</organism>
<accession>A0A4R6DR20</accession>
<evidence type="ECO:0000313" key="2">
    <source>
        <dbReference type="Proteomes" id="UP000295530"/>
    </source>
</evidence>
<protein>
    <submittedName>
        <fullName evidence="1">Uncharacterized protein</fullName>
    </submittedName>
</protein>
<comment type="caution">
    <text evidence="1">The sequence shown here is derived from an EMBL/GenBank/DDBJ whole genome shotgun (WGS) entry which is preliminary data.</text>
</comment>
<dbReference type="AlphaFoldDB" id="A0A4R6DR20"/>
<reference evidence="1 2" key="1">
    <citation type="submission" date="2019-03" db="EMBL/GenBank/DDBJ databases">
        <title>Genomic analyses of the natural microbiome of Caenorhabditis elegans.</title>
        <authorList>
            <person name="Samuel B."/>
        </authorList>
    </citation>
    <scope>NUCLEOTIDE SEQUENCE [LARGE SCALE GENOMIC DNA]</scope>
    <source>
        <strain evidence="1 2">BIGb0156</strain>
    </source>
</reference>
<proteinExistence type="predicted"/>
<evidence type="ECO:0000313" key="1">
    <source>
        <dbReference type="EMBL" id="TDN47447.1"/>
    </source>
</evidence>
<dbReference type="EMBL" id="SNVX01000032">
    <property type="protein sequence ID" value="TDN47447.1"/>
    <property type="molecule type" value="Genomic_DNA"/>
</dbReference>
<sequence>MQILIQLVRCLLYRFQHKASINETCFAIGFQ</sequence>
<dbReference type="Proteomes" id="UP000295530">
    <property type="component" value="Unassembled WGS sequence"/>
</dbReference>